<dbReference type="InParanoid" id="A0A1Q3BTR2"/>
<name>A0A1Q3BTR2_CEPFO</name>
<reference evidence="2" key="1">
    <citation type="submission" date="2016-04" db="EMBL/GenBank/DDBJ databases">
        <title>Cephalotus genome sequencing.</title>
        <authorList>
            <person name="Fukushima K."/>
            <person name="Hasebe M."/>
            <person name="Fang X."/>
        </authorList>
    </citation>
    <scope>NUCLEOTIDE SEQUENCE [LARGE SCALE GENOMIC DNA]</scope>
    <source>
        <strain evidence="2">cv. St1</strain>
    </source>
</reference>
<dbReference type="Proteomes" id="UP000187406">
    <property type="component" value="Unassembled WGS sequence"/>
</dbReference>
<organism evidence="1 2">
    <name type="scientific">Cephalotus follicularis</name>
    <name type="common">Albany pitcher plant</name>
    <dbReference type="NCBI Taxonomy" id="3775"/>
    <lineage>
        <taxon>Eukaryota</taxon>
        <taxon>Viridiplantae</taxon>
        <taxon>Streptophyta</taxon>
        <taxon>Embryophyta</taxon>
        <taxon>Tracheophyta</taxon>
        <taxon>Spermatophyta</taxon>
        <taxon>Magnoliopsida</taxon>
        <taxon>eudicotyledons</taxon>
        <taxon>Gunneridae</taxon>
        <taxon>Pentapetalae</taxon>
        <taxon>rosids</taxon>
        <taxon>fabids</taxon>
        <taxon>Oxalidales</taxon>
        <taxon>Cephalotaceae</taxon>
        <taxon>Cephalotus</taxon>
    </lineage>
</organism>
<accession>A0A1Q3BTR2</accession>
<gene>
    <name evidence="1" type="ORF">CFOL_v3_14860</name>
</gene>
<dbReference type="AlphaFoldDB" id="A0A1Q3BTR2"/>
<dbReference type="EMBL" id="BDDD01000910">
    <property type="protein sequence ID" value="GAV71366.1"/>
    <property type="molecule type" value="Genomic_DNA"/>
</dbReference>
<evidence type="ECO:0000313" key="1">
    <source>
        <dbReference type="EMBL" id="GAV71366.1"/>
    </source>
</evidence>
<protein>
    <submittedName>
        <fullName evidence="1">Uncharacterized protein</fullName>
    </submittedName>
</protein>
<comment type="caution">
    <text evidence="1">The sequence shown here is derived from an EMBL/GenBank/DDBJ whole genome shotgun (WGS) entry which is preliminary data.</text>
</comment>
<sequence>MTIRFYKTTTSQALTRLFSLALLSKSLDPNPLLLALFFLLWNSNYVPKKTDACGSEWGSSSAFCLLPPATQDCGSDVAVMAECLHMMDAPSGSVDGENQLENVLQRFKSIVPEKIDVC</sequence>
<evidence type="ECO:0000313" key="2">
    <source>
        <dbReference type="Proteomes" id="UP000187406"/>
    </source>
</evidence>
<proteinExistence type="predicted"/>
<keyword evidence="2" id="KW-1185">Reference proteome</keyword>